<proteinExistence type="predicted"/>
<dbReference type="KEGG" id="bthg:MS2017_2120"/>
<protein>
    <submittedName>
        <fullName evidence="1">Uncharacterized protein</fullName>
    </submittedName>
</protein>
<dbReference type="Proteomes" id="UP000278334">
    <property type="component" value="Chromosome"/>
</dbReference>
<sequence length="109" mass="12351">MTTRTLLLAFVLTISNYSIANIIKDQIAVKFSPTKLSMSDRLDLIKESLVVLNFDLPEPLKLDYVNYHNPQYDIIITMNQPLNAQEAAAELTNEPYIDYAKAVGPIMVY</sequence>
<evidence type="ECO:0000313" key="1">
    <source>
        <dbReference type="EMBL" id="AYQ57772.1"/>
    </source>
</evidence>
<organism evidence="1 2">
    <name type="scientific">Bathymodiolus thermophilus thioautotrophic gill symbiont</name>
    <dbReference type="NCBI Taxonomy" id="2360"/>
    <lineage>
        <taxon>Bacteria</taxon>
        <taxon>Pseudomonadati</taxon>
        <taxon>Pseudomonadota</taxon>
        <taxon>Gammaproteobacteria</taxon>
        <taxon>sulfur-oxidizing symbionts</taxon>
    </lineage>
</organism>
<name>A0A3G3IQJ3_9GAMM</name>
<evidence type="ECO:0000313" key="2">
    <source>
        <dbReference type="Proteomes" id="UP000278334"/>
    </source>
</evidence>
<dbReference type="AlphaFoldDB" id="A0A3G3IQJ3"/>
<dbReference type="EMBL" id="CP024634">
    <property type="protein sequence ID" value="AYQ57772.1"/>
    <property type="molecule type" value="Genomic_DNA"/>
</dbReference>
<accession>A0A3G3IQJ3</accession>
<gene>
    <name evidence="1" type="ORF">MS2017_2120</name>
</gene>
<reference evidence="1 2" key="1">
    <citation type="submission" date="2017-11" db="EMBL/GenBank/DDBJ databases">
        <title>Genome sequence of the bacterial symbiont EPR9N from a vent mussel Bathymodiolus thermophilus.</title>
        <authorList>
            <person name="Won Y.-J."/>
        </authorList>
    </citation>
    <scope>NUCLEOTIDE SEQUENCE [LARGE SCALE GENOMIC DNA]</scope>
    <source>
        <strain evidence="1 2">EPR9N</strain>
    </source>
</reference>
<dbReference type="RefSeq" id="WP_122952160.1">
    <property type="nucleotide sequence ID" value="NZ_CP024634.1"/>
</dbReference>